<accession>A0A7N2LVE5</accession>
<evidence type="ECO:0000256" key="1">
    <source>
        <dbReference type="SAM" id="MobiDB-lite"/>
    </source>
</evidence>
<feature type="region of interest" description="Disordered" evidence="1">
    <location>
        <begin position="545"/>
        <end position="603"/>
    </location>
</feature>
<feature type="region of interest" description="Disordered" evidence="1">
    <location>
        <begin position="320"/>
        <end position="390"/>
    </location>
</feature>
<dbReference type="InParanoid" id="A0A7N2LVE5"/>
<evidence type="ECO:0000313" key="3">
    <source>
        <dbReference type="Proteomes" id="UP000594261"/>
    </source>
</evidence>
<feature type="compositionally biased region" description="Polar residues" evidence="1">
    <location>
        <begin position="441"/>
        <end position="451"/>
    </location>
</feature>
<dbReference type="OMA" id="GYGNMQT"/>
<reference evidence="2" key="2">
    <citation type="submission" date="2021-01" db="UniProtKB">
        <authorList>
            <consortium name="EnsemblPlants"/>
        </authorList>
    </citation>
    <scope>IDENTIFICATION</scope>
</reference>
<evidence type="ECO:0000313" key="2">
    <source>
        <dbReference type="EnsemblPlants" id="QL05p084035:mrna"/>
    </source>
</evidence>
<name>A0A7N2LVE5_QUELO</name>
<feature type="compositionally biased region" description="Polar residues" evidence="1">
    <location>
        <begin position="561"/>
        <end position="603"/>
    </location>
</feature>
<dbReference type="PANTHER" id="PTHR35552">
    <property type="entry name" value="MEDIATOR OF RNA POLYMERASE II TRANSCRIPTION SUBUNIT 8"/>
    <property type="match status" value="1"/>
</dbReference>
<feature type="compositionally biased region" description="Low complexity" evidence="1">
    <location>
        <begin position="321"/>
        <end position="339"/>
    </location>
</feature>
<dbReference type="PANTHER" id="PTHR35552:SF1">
    <property type="entry name" value="MEDIATOR OF RNA POLYMERASE II TRANSCRIPTION SUBUNIT 8"/>
    <property type="match status" value="1"/>
</dbReference>
<feature type="region of interest" description="Disordered" evidence="1">
    <location>
        <begin position="441"/>
        <end position="463"/>
    </location>
</feature>
<keyword evidence="3" id="KW-1185">Reference proteome</keyword>
<dbReference type="Proteomes" id="UP000594261">
    <property type="component" value="Chromosome 5"/>
</dbReference>
<organism evidence="2 3">
    <name type="scientific">Quercus lobata</name>
    <name type="common">Valley oak</name>
    <dbReference type="NCBI Taxonomy" id="97700"/>
    <lineage>
        <taxon>Eukaryota</taxon>
        <taxon>Viridiplantae</taxon>
        <taxon>Streptophyta</taxon>
        <taxon>Embryophyta</taxon>
        <taxon>Tracheophyta</taxon>
        <taxon>Spermatophyta</taxon>
        <taxon>Magnoliopsida</taxon>
        <taxon>eudicotyledons</taxon>
        <taxon>Gunneridae</taxon>
        <taxon>Pentapetalae</taxon>
        <taxon>rosids</taxon>
        <taxon>fabids</taxon>
        <taxon>Fagales</taxon>
        <taxon>Fagaceae</taxon>
        <taxon>Quercus</taxon>
    </lineage>
</organism>
<reference evidence="2 3" key="1">
    <citation type="journal article" date="2016" name="G3 (Bethesda)">
        <title>First Draft Assembly and Annotation of the Genome of a California Endemic Oak Quercus lobata Nee (Fagaceae).</title>
        <authorList>
            <person name="Sork V.L."/>
            <person name="Fitz-Gibbon S.T."/>
            <person name="Puiu D."/>
            <person name="Crepeau M."/>
            <person name="Gugger P.F."/>
            <person name="Sherman R."/>
            <person name="Stevens K."/>
            <person name="Langley C.H."/>
            <person name="Pellegrini M."/>
            <person name="Salzberg S.L."/>
        </authorList>
    </citation>
    <scope>NUCLEOTIDE SEQUENCE [LARGE SCALE GENOMIC DNA]</scope>
    <source>
        <strain evidence="2 3">cv. SW786</strain>
    </source>
</reference>
<feature type="region of interest" description="Disordered" evidence="1">
    <location>
        <begin position="1"/>
        <end position="36"/>
    </location>
</feature>
<feature type="compositionally biased region" description="Polar residues" evidence="1">
    <location>
        <begin position="340"/>
        <end position="356"/>
    </location>
</feature>
<dbReference type="EnsemblPlants" id="QL05p084035:mrna">
    <property type="protein sequence ID" value="QL05p084035:mrna"/>
    <property type="gene ID" value="QL05p084035"/>
</dbReference>
<dbReference type="EMBL" id="LRBV02000005">
    <property type="status" value="NOT_ANNOTATED_CDS"/>
    <property type="molecule type" value="Genomic_DNA"/>
</dbReference>
<proteinExistence type="predicted"/>
<dbReference type="AlphaFoldDB" id="A0A7N2LVE5"/>
<feature type="compositionally biased region" description="Low complexity" evidence="1">
    <location>
        <begin position="357"/>
        <end position="390"/>
    </location>
</feature>
<dbReference type="FunCoup" id="A0A7N2LVE5">
    <property type="interactions" value="1951"/>
</dbReference>
<dbReference type="Gramene" id="QL05p084035:mrna">
    <property type="protein sequence ID" value="QL05p084035:mrna"/>
    <property type="gene ID" value="QL05p084035"/>
</dbReference>
<dbReference type="GO" id="GO:0016592">
    <property type="term" value="C:mediator complex"/>
    <property type="evidence" value="ECO:0007669"/>
    <property type="project" value="InterPro"/>
</dbReference>
<protein>
    <recommendedName>
        <fullName evidence="4">Mediator of RNA polymerase II transcription subunit 8</fullName>
    </recommendedName>
</protein>
<evidence type="ECO:0008006" key="4">
    <source>
        <dbReference type="Google" id="ProtNLM"/>
    </source>
</evidence>
<dbReference type="InterPro" id="IPR038795">
    <property type="entry name" value="MED8_plant"/>
</dbReference>
<sequence length="603" mass="66975">MEGVVVQNQIQPPQQQQQQQQQQQGQQQNQNQNQNQQQQQVQQVERLNQAVQQQLNLDAVKTRAVSLYKAIARILDDFDAYARTNTTPKWQDILGQYSMVNLELFNIVDDIKKVSKAFVVHPKNVNAENSTTHSLWMYVLRLFGIDWVMPVLPVMLSSKLLPEMEVEDNSKREQLLLGMQNLPLSSQIEKLKARIDMIGAACESAEKMIADMRKAYMFGTRQGLTIAPTLDKGQAAKIQEQENLLRAAVNYGEGLRIPGDQRQITPALPSHLVDVITVGDGVQSFADASGMYSKNTPVSSNNISGQGTLLQASAPQLIGRSAASPSATTATSFDNTTTSPLQYANSPRSGTNMMNTPSPQQHTPQQLQQQQQQQQQQQPRQKLMQLPQHQQQQLLAQQQFRQSAMQGLGQNQLPQLHDLQGQAQQKFQSLHGQHQMQFSQSMGHQQFQGRQLPSGHVQHGIGQSQLNQGNQMNRHLSQFSSAANSALFNAAQATSNAQMIPNMSATMPSQSLLPRMQFGLSGSNPQRSHASQILGDQMFNMGAANPSGMMPIQQQQQQQQHGSQSAFGNMPTNAQNLQPGMVGLQNTSQNLPNYAQQRQQNPQ</sequence>